<organism evidence="1 2">
    <name type="scientific">Marseilla massiliensis</name>
    <dbReference type="NCBI Taxonomy" id="1841864"/>
    <lineage>
        <taxon>Bacteria</taxon>
        <taxon>Pseudomonadati</taxon>
        <taxon>Bacteroidota</taxon>
        <taxon>Bacteroidia</taxon>
        <taxon>Bacteroidales</taxon>
        <taxon>Prevotellaceae</taxon>
        <taxon>Marseilla</taxon>
    </lineage>
</organism>
<dbReference type="EMBL" id="JACJJG010000046">
    <property type="protein sequence ID" value="MBM6673992.1"/>
    <property type="molecule type" value="Genomic_DNA"/>
</dbReference>
<gene>
    <name evidence="1" type="ORF">H6A34_08905</name>
</gene>
<dbReference type="Proteomes" id="UP000706891">
    <property type="component" value="Unassembled WGS sequence"/>
</dbReference>
<reference evidence="1" key="1">
    <citation type="submission" date="2020-08" db="EMBL/GenBank/DDBJ databases">
        <authorList>
            <person name="Cejkova D."/>
            <person name="Kubasova T."/>
            <person name="Jahodarova E."/>
            <person name="Rychlik I."/>
        </authorList>
    </citation>
    <scope>NUCLEOTIDE SEQUENCE</scope>
    <source>
        <strain evidence="1">An824</strain>
    </source>
</reference>
<dbReference type="RefSeq" id="WP_205104994.1">
    <property type="nucleotide sequence ID" value="NZ_JACJJG010000046.1"/>
</dbReference>
<name>A0A939B7Y0_9BACT</name>
<reference evidence="1" key="2">
    <citation type="journal article" date="2021" name="Sci. Rep.">
        <title>The distribution of antibiotic resistance genes in chicken gut microbiota commensals.</title>
        <authorList>
            <person name="Juricova H."/>
            <person name="Matiasovicova J."/>
            <person name="Kubasova T."/>
            <person name="Cejkova D."/>
            <person name="Rychlik I."/>
        </authorList>
    </citation>
    <scope>NUCLEOTIDE SEQUENCE</scope>
    <source>
        <strain evidence="1">An824</strain>
    </source>
</reference>
<comment type="caution">
    <text evidence="1">The sequence shown here is derived from an EMBL/GenBank/DDBJ whole genome shotgun (WGS) entry which is preliminary data.</text>
</comment>
<evidence type="ECO:0000313" key="1">
    <source>
        <dbReference type="EMBL" id="MBM6673992.1"/>
    </source>
</evidence>
<sequence>MRHTTEYSDTLTREQRQRAMELMASQFCELLGRSPRENLYWQESVTDLMDLSHEVYLSERLVDSHGRPYGFRRIVELACQVLHVVTPCNPYSMAFNARNRKGVRQTSFFSRYCWLMFKSHTPNPLRQMVKRMNEE</sequence>
<accession>A0A939B7Y0</accession>
<dbReference type="AlphaFoldDB" id="A0A939B7Y0"/>
<keyword evidence="2" id="KW-1185">Reference proteome</keyword>
<proteinExistence type="predicted"/>
<protein>
    <submittedName>
        <fullName evidence="1">Uncharacterized protein</fullName>
    </submittedName>
</protein>
<evidence type="ECO:0000313" key="2">
    <source>
        <dbReference type="Proteomes" id="UP000706891"/>
    </source>
</evidence>